<name>A0ABR2IUN3_9PEZI</name>
<keyword evidence="6" id="KW-1185">Reference proteome</keyword>
<dbReference type="SUPFAM" id="SSF50729">
    <property type="entry name" value="PH domain-like"/>
    <property type="match status" value="1"/>
</dbReference>
<feature type="compositionally biased region" description="Low complexity" evidence="3">
    <location>
        <begin position="52"/>
        <end position="71"/>
    </location>
</feature>
<evidence type="ECO:0000256" key="2">
    <source>
        <dbReference type="ARBA" id="ARBA00023242"/>
    </source>
</evidence>
<evidence type="ECO:0000313" key="6">
    <source>
        <dbReference type="Proteomes" id="UP001390339"/>
    </source>
</evidence>
<dbReference type="PANTHER" id="PTHR23138">
    <property type="entry name" value="RAN BINDING PROTEIN"/>
    <property type="match status" value="1"/>
</dbReference>
<reference evidence="5 6" key="1">
    <citation type="journal article" date="2024" name="IMA Fungus">
        <title>Apiospora arundinis, a panoply of carbohydrate-active enzymes and secondary metabolites.</title>
        <authorList>
            <person name="Sorensen T."/>
            <person name="Petersen C."/>
            <person name="Muurmann A.T."/>
            <person name="Christiansen J.V."/>
            <person name="Brundto M.L."/>
            <person name="Overgaard C.K."/>
            <person name="Boysen A.T."/>
            <person name="Wollenberg R.D."/>
            <person name="Larsen T.O."/>
            <person name="Sorensen J.L."/>
            <person name="Nielsen K.L."/>
            <person name="Sondergaard T.E."/>
        </authorList>
    </citation>
    <scope>NUCLEOTIDE SEQUENCE [LARGE SCALE GENOMIC DNA]</scope>
    <source>
        <strain evidence="5 6">AAU 773</strain>
    </source>
</reference>
<gene>
    <name evidence="5" type="ORF">PGQ11_006786</name>
</gene>
<organism evidence="5 6">
    <name type="scientific">Apiospora arundinis</name>
    <dbReference type="NCBI Taxonomy" id="335852"/>
    <lineage>
        <taxon>Eukaryota</taxon>
        <taxon>Fungi</taxon>
        <taxon>Dikarya</taxon>
        <taxon>Ascomycota</taxon>
        <taxon>Pezizomycotina</taxon>
        <taxon>Sordariomycetes</taxon>
        <taxon>Xylariomycetidae</taxon>
        <taxon>Amphisphaeriales</taxon>
        <taxon>Apiosporaceae</taxon>
        <taxon>Apiospora</taxon>
    </lineage>
</organism>
<evidence type="ECO:0000256" key="1">
    <source>
        <dbReference type="ARBA" id="ARBA00004123"/>
    </source>
</evidence>
<evidence type="ECO:0000313" key="5">
    <source>
        <dbReference type="EMBL" id="KAK8868208.1"/>
    </source>
</evidence>
<dbReference type="InterPro" id="IPR011993">
    <property type="entry name" value="PH-like_dom_sf"/>
</dbReference>
<sequence>MADQDSAVGKQSPTPSETDRIKPSQSSATEDPDTAAARKELRNTAISDKPDLAPSSAMASSAATDSDTATARNNTPDHDNKMKDQISSPKKKRAHDEVDQNKDSAQDANGDVSPLGADANLNRTNRSEPEKKRPRDVSSETKAAEENAASKDTKEGADKAAKTTSSSAFSSSGLSGFANTASPFLSSAGAKPLTSFASPSGSLSPFGAAAATKTDATKSVFGGSGLSNGASPFSQPSGSKASVFGSGSGLSGGFAGLGGSKLGTFGKPGETFKSSKPSKPFGAPESDAESDSGEADDGDDNAGDEDKEEKEVDDDKKKVKLQKTNVDDGEAGEVTVLQLRARIYFLDKSTTTAAWKERGAGNLKINVPEACVDLDDNNVPIPGSFDASTLEDAENKNVRLIMRQDSTHRLLLNTVLIPAMSFQEKPTNKTVCVLFTAIEDKGEPVSIQLKFNPANAKNFLNEVGKIQRELQSN</sequence>
<feature type="compositionally biased region" description="Low complexity" evidence="3">
    <location>
        <begin position="162"/>
        <end position="174"/>
    </location>
</feature>
<evidence type="ECO:0000256" key="3">
    <source>
        <dbReference type="SAM" id="MobiDB-lite"/>
    </source>
</evidence>
<dbReference type="Gene3D" id="2.30.29.30">
    <property type="entry name" value="Pleckstrin-homology domain (PH domain)/Phosphotyrosine-binding domain (PTB)"/>
    <property type="match status" value="1"/>
</dbReference>
<feature type="compositionally biased region" description="Basic and acidic residues" evidence="3">
    <location>
        <begin position="75"/>
        <end position="84"/>
    </location>
</feature>
<proteinExistence type="predicted"/>
<feature type="domain" description="RanBD1" evidence="4">
    <location>
        <begin position="314"/>
        <end position="451"/>
    </location>
</feature>
<dbReference type="EMBL" id="JAPCWZ010000004">
    <property type="protein sequence ID" value="KAK8868208.1"/>
    <property type="molecule type" value="Genomic_DNA"/>
</dbReference>
<feature type="compositionally biased region" description="Basic and acidic residues" evidence="3">
    <location>
        <begin position="94"/>
        <end position="105"/>
    </location>
</feature>
<keyword evidence="2" id="KW-0539">Nucleus</keyword>
<dbReference type="SMART" id="SM00160">
    <property type="entry name" value="RanBD"/>
    <property type="match status" value="1"/>
</dbReference>
<dbReference type="Proteomes" id="UP001390339">
    <property type="component" value="Unassembled WGS sequence"/>
</dbReference>
<protein>
    <submittedName>
        <fullName evidence="5">Dead deah box protein</fullName>
    </submittedName>
</protein>
<feature type="compositionally biased region" description="Polar residues" evidence="3">
    <location>
        <begin position="227"/>
        <end position="240"/>
    </location>
</feature>
<feature type="region of interest" description="Disordered" evidence="3">
    <location>
        <begin position="188"/>
        <end position="245"/>
    </location>
</feature>
<evidence type="ECO:0000259" key="4">
    <source>
        <dbReference type="PROSITE" id="PS50196"/>
    </source>
</evidence>
<comment type="caution">
    <text evidence="5">The sequence shown here is derived from an EMBL/GenBank/DDBJ whole genome shotgun (WGS) entry which is preliminary data.</text>
</comment>
<feature type="region of interest" description="Disordered" evidence="3">
    <location>
        <begin position="1"/>
        <end position="174"/>
    </location>
</feature>
<feature type="compositionally biased region" description="Basic and acidic residues" evidence="3">
    <location>
        <begin position="125"/>
        <end position="161"/>
    </location>
</feature>
<accession>A0ABR2IUN3</accession>
<dbReference type="InterPro" id="IPR000156">
    <property type="entry name" value="Ran_bind_dom"/>
</dbReference>
<feature type="compositionally biased region" description="Low complexity" evidence="3">
    <location>
        <begin position="208"/>
        <end position="218"/>
    </location>
</feature>
<dbReference type="PROSITE" id="PS50196">
    <property type="entry name" value="RANBD1"/>
    <property type="match status" value="1"/>
</dbReference>
<comment type="subcellular location">
    <subcellularLocation>
        <location evidence="1">Nucleus</location>
    </subcellularLocation>
</comment>
<dbReference type="PANTHER" id="PTHR23138:SF142">
    <property type="entry name" value="RAN-BINDING PROTEIN 3B-RELATED"/>
    <property type="match status" value="1"/>
</dbReference>
<feature type="compositionally biased region" description="Acidic residues" evidence="3">
    <location>
        <begin position="286"/>
        <end position="308"/>
    </location>
</feature>
<feature type="region of interest" description="Disordered" evidence="3">
    <location>
        <begin position="265"/>
        <end position="318"/>
    </location>
</feature>
<dbReference type="Pfam" id="PF00638">
    <property type="entry name" value="Ran_BP1"/>
    <property type="match status" value="1"/>
</dbReference>
<dbReference type="InterPro" id="IPR045255">
    <property type="entry name" value="RanBP1-like"/>
</dbReference>